<sequence>MQINSDYYSAVFDYYQIAKLLSIAEANFKPPSQRQPLYNQKTDISDMSSGTLSYAAANSTSCPPQALPPASDVTLSAASSPQQNMGDMAIAAAAAPGDVHLSECTSCPESNGTISGDAQYTEGLGITSSSPDIPQLDESDQVVAETKNMLVSSLLLKPYSSAASKLANADDAAASMSTPQSLQDSGNSSISPLDMLIAALDPQKSSQIPLSNKPPASILGQCTSAIICDSADGTGNGAEMGVADCSAMGSTLTDNLWDSAAAAASAAADSAQNQYPNILWKPEATAVSNASPNMATHPSNAVLNLLCSSEGSGNDADYQNLGAVNDYGKSMSMQQSNDFGRDIRRGSYPPGIKRPYSDFEQLLSAADMYGSIGDQQPHAAKHARHDSLIDDKSGTLAATMDSAVAAAAAAAAAAASVSISYNNPAFPYSTKRSTAPMTSPQAQETMRQQNYFNDCFDPFNPAAGANISLDAAGMPMIPGAPQMVYPSMGMSSAPLHAGQDHGHSRSLSYSSQMDSYPPVGIVPLPPISNAQHVHDMANDISAATSYHQTQSGYYYNDLIMPSTGAYTGINSMAYAAAAIPTDNRFARAPPPIPSIPGVTTSPKEKPRRISVPNLTPTDEEESIGDSAYPRRQNARSTDDLYTPMWVRNAGQLKEGFCDTCVPGKWLQLKNSAYWYHKQFAHGISSVSGRPFIRPLEVRHYNDDVIEGLCHQCYHWVPIANSKRRNSVLWFRHAHKCHIYNNKPKPKRNYSKFKGADGNHGMAAFLPSPQGQISMSDSEYAD</sequence>
<gene>
    <name evidence="1" type="ORF">LPJ66_004476</name>
</gene>
<organism evidence="1 2">
    <name type="scientific">Kickxella alabastrina</name>
    <dbReference type="NCBI Taxonomy" id="61397"/>
    <lineage>
        <taxon>Eukaryota</taxon>
        <taxon>Fungi</taxon>
        <taxon>Fungi incertae sedis</taxon>
        <taxon>Zoopagomycota</taxon>
        <taxon>Kickxellomycotina</taxon>
        <taxon>Kickxellomycetes</taxon>
        <taxon>Kickxellales</taxon>
        <taxon>Kickxellaceae</taxon>
        <taxon>Kickxella</taxon>
    </lineage>
</organism>
<proteinExistence type="predicted"/>
<name>A0ACC1INQ4_9FUNG</name>
<dbReference type="EMBL" id="JANBPG010000544">
    <property type="protein sequence ID" value="KAJ1895624.1"/>
    <property type="molecule type" value="Genomic_DNA"/>
</dbReference>
<evidence type="ECO:0000313" key="1">
    <source>
        <dbReference type="EMBL" id="KAJ1895624.1"/>
    </source>
</evidence>
<keyword evidence="2" id="KW-1185">Reference proteome</keyword>
<accession>A0ACC1INQ4</accession>
<reference evidence="1" key="1">
    <citation type="submission" date="2022-07" db="EMBL/GenBank/DDBJ databases">
        <title>Phylogenomic reconstructions and comparative analyses of Kickxellomycotina fungi.</title>
        <authorList>
            <person name="Reynolds N.K."/>
            <person name="Stajich J.E."/>
            <person name="Barry K."/>
            <person name="Grigoriev I.V."/>
            <person name="Crous P."/>
            <person name="Smith M.E."/>
        </authorList>
    </citation>
    <scope>NUCLEOTIDE SEQUENCE</scope>
    <source>
        <strain evidence="1">Benny 63K</strain>
    </source>
</reference>
<protein>
    <submittedName>
        <fullName evidence="1">Uncharacterized protein</fullName>
    </submittedName>
</protein>
<dbReference type="Proteomes" id="UP001150581">
    <property type="component" value="Unassembled WGS sequence"/>
</dbReference>
<evidence type="ECO:0000313" key="2">
    <source>
        <dbReference type="Proteomes" id="UP001150581"/>
    </source>
</evidence>
<comment type="caution">
    <text evidence="1">The sequence shown here is derived from an EMBL/GenBank/DDBJ whole genome shotgun (WGS) entry which is preliminary data.</text>
</comment>